<evidence type="ECO:0000313" key="1">
    <source>
        <dbReference type="EMBL" id="BAY73455.1"/>
    </source>
</evidence>
<keyword evidence="1" id="KW-0614">Plasmid</keyword>
<protein>
    <submittedName>
        <fullName evidence="1">Uncharacterized protein</fullName>
    </submittedName>
</protein>
<dbReference type="EMBL" id="AP018220">
    <property type="protein sequence ID" value="BAY73455.1"/>
    <property type="molecule type" value="Genomic_DNA"/>
</dbReference>
<dbReference type="AlphaFoldDB" id="A0A1Z4KWX1"/>
<dbReference type="Proteomes" id="UP000217507">
    <property type="component" value="Plasmid Plasmid4 dna"/>
</dbReference>
<geneLocation type="plasmid" evidence="1">
    <name>plasmid4</name>
</geneLocation>
<proteinExistence type="predicted"/>
<reference evidence="1 2" key="1">
    <citation type="submission" date="2017-06" db="EMBL/GenBank/DDBJ databases">
        <title>Genome sequencing of cyanobaciteial culture collection at National Institute for Environmental Studies (NIES).</title>
        <authorList>
            <person name="Hirose Y."/>
            <person name="Shimura Y."/>
            <person name="Fujisawa T."/>
            <person name="Nakamura Y."/>
            <person name="Kawachi M."/>
        </authorList>
    </citation>
    <scope>NUCLEOTIDE SEQUENCE [LARGE SCALE GENOMIC DNA]</scope>
    <source>
        <strain evidence="1 2">NIES-23</strain>
        <plasmid evidence="2">Plasmid Plasmid4 dna</plasmid>
    </source>
</reference>
<sequence length="74" mass="8343">MTPESFIELVNVASQIATKRNKAIAVFNIDNTYYMVDACKWEQGCPYGLYVMTVEPGQKPSKVLDLAEIFHNLS</sequence>
<gene>
    <name evidence="1" type="ORF">NIES23_63070</name>
</gene>
<name>A0A1Z4KWX1_ANAVA</name>
<organism evidence="1 2">
    <name type="scientific">Trichormus variabilis NIES-23</name>
    <dbReference type="NCBI Taxonomy" id="1973479"/>
    <lineage>
        <taxon>Bacteria</taxon>
        <taxon>Bacillati</taxon>
        <taxon>Cyanobacteriota</taxon>
        <taxon>Cyanophyceae</taxon>
        <taxon>Nostocales</taxon>
        <taxon>Nostocaceae</taxon>
        <taxon>Trichormus</taxon>
    </lineage>
</organism>
<accession>A0A1Z4KWX1</accession>
<evidence type="ECO:0000313" key="2">
    <source>
        <dbReference type="Proteomes" id="UP000217507"/>
    </source>
</evidence>